<keyword evidence="2" id="KW-1185">Reference proteome</keyword>
<organism evidence="1 2">
    <name type="scientific">Russula earlei</name>
    <dbReference type="NCBI Taxonomy" id="71964"/>
    <lineage>
        <taxon>Eukaryota</taxon>
        <taxon>Fungi</taxon>
        <taxon>Dikarya</taxon>
        <taxon>Basidiomycota</taxon>
        <taxon>Agaricomycotina</taxon>
        <taxon>Agaricomycetes</taxon>
        <taxon>Russulales</taxon>
        <taxon>Russulaceae</taxon>
        <taxon>Russula</taxon>
    </lineage>
</organism>
<sequence length="327" mass="35830">MPSHSDPVSAYFRRAPRPNGCPFCAQPDHGVRRCTIAEEYCYNGRIVIRNARLHLPNGQLIPNSGNGRGLKDAVDAWLAANSAQVLSYPATLTVPTPVALPSSHHPPSSRDASVSTPTQLRCLQRELDDLITSSSRLRMRDQDGVSKYYRSFTAICKPLVHARRLSYEDCDESFWLGLHPDSPRMASRRLGPWRLNPRLREYFEFQKVFDTLVDIFSQHPRDIQWERDLVSLKADPRILSYDDNDEDLSYPTYTVASSPSAPASVVTSDSPAAIVPTSSTVPVTSFTAAIFDSPASSSVTATVPTSPVSAAISTQSAVSPTSPVAAI</sequence>
<proteinExistence type="predicted"/>
<name>A0ACC0TXQ9_9AGAM</name>
<protein>
    <submittedName>
        <fullName evidence="1">Uncharacterized protein</fullName>
    </submittedName>
</protein>
<dbReference type="EMBL" id="JAGFNK010000322">
    <property type="protein sequence ID" value="KAI9452939.1"/>
    <property type="molecule type" value="Genomic_DNA"/>
</dbReference>
<evidence type="ECO:0000313" key="1">
    <source>
        <dbReference type="EMBL" id="KAI9452939.1"/>
    </source>
</evidence>
<gene>
    <name evidence="1" type="ORF">F5148DRAFT_495249</name>
</gene>
<reference evidence="1" key="1">
    <citation type="submission" date="2021-03" db="EMBL/GenBank/DDBJ databases">
        <title>Evolutionary priming and transition to the ectomycorrhizal habit in an iconic lineage of mushroom-forming fungi: is preadaptation a requirement?</title>
        <authorList>
            <consortium name="DOE Joint Genome Institute"/>
            <person name="Looney B.P."/>
            <person name="Miyauchi S."/>
            <person name="Morin E."/>
            <person name="Drula E."/>
            <person name="Courty P.E."/>
            <person name="Chicoki N."/>
            <person name="Fauchery L."/>
            <person name="Kohler A."/>
            <person name="Kuo A."/>
            <person name="LaButti K."/>
            <person name="Pangilinan J."/>
            <person name="Lipzen A."/>
            <person name="Riley R."/>
            <person name="Andreopoulos W."/>
            <person name="He G."/>
            <person name="Johnson J."/>
            <person name="Barry K.W."/>
            <person name="Grigoriev I.V."/>
            <person name="Nagy L."/>
            <person name="Hibbett D."/>
            <person name="Henrissat B."/>
            <person name="Matheny P.B."/>
            <person name="Labbe J."/>
            <person name="Martin A.F."/>
        </authorList>
    </citation>
    <scope>NUCLEOTIDE SEQUENCE</scope>
    <source>
        <strain evidence="1">BPL698</strain>
    </source>
</reference>
<dbReference type="Proteomes" id="UP001207468">
    <property type="component" value="Unassembled WGS sequence"/>
</dbReference>
<accession>A0ACC0TXQ9</accession>
<evidence type="ECO:0000313" key="2">
    <source>
        <dbReference type="Proteomes" id="UP001207468"/>
    </source>
</evidence>
<comment type="caution">
    <text evidence="1">The sequence shown here is derived from an EMBL/GenBank/DDBJ whole genome shotgun (WGS) entry which is preliminary data.</text>
</comment>